<dbReference type="Proteomes" id="UP000069940">
    <property type="component" value="Unassembled WGS sequence"/>
</dbReference>
<keyword evidence="2" id="KW-1185">Reference proteome</keyword>
<proteinExistence type="predicted"/>
<protein>
    <submittedName>
        <fullName evidence="1">Uncharacterized protein</fullName>
    </submittedName>
</protein>
<name>A0ABM1Z3L2_AEDAL</name>
<evidence type="ECO:0000313" key="1">
    <source>
        <dbReference type="EnsemblMetazoa" id="AALFPA23_014737.P21399"/>
    </source>
</evidence>
<accession>A0ABM1Z3L2</accession>
<dbReference type="GeneID" id="134290558"/>
<dbReference type="RefSeq" id="XP_062713703.1">
    <property type="nucleotide sequence ID" value="XM_062857719.1"/>
</dbReference>
<reference evidence="1" key="2">
    <citation type="submission" date="2025-05" db="UniProtKB">
        <authorList>
            <consortium name="EnsemblMetazoa"/>
        </authorList>
    </citation>
    <scope>IDENTIFICATION</scope>
    <source>
        <strain evidence="1">Foshan</strain>
    </source>
</reference>
<reference evidence="2" key="1">
    <citation type="journal article" date="2015" name="Proc. Natl. Acad. Sci. U.S.A.">
        <title>Genome sequence of the Asian Tiger mosquito, Aedes albopictus, reveals insights into its biology, genetics, and evolution.</title>
        <authorList>
            <person name="Chen X.G."/>
            <person name="Jiang X."/>
            <person name="Gu J."/>
            <person name="Xu M."/>
            <person name="Wu Y."/>
            <person name="Deng Y."/>
            <person name="Zhang C."/>
            <person name="Bonizzoni M."/>
            <person name="Dermauw W."/>
            <person name="Vontas J."/>
            <person name="Armbruster P."/>
            <person name="Huang X."/>
            <person name="Yang Y."/>
            <person name="Zhang H."/>
            <person name="He W."/>
            <person name="Peng H."/>
            <person name="Liu Y."/>
            <person name="Wu K."/>
            <person name="Chen J."/>
            <person name="Lirakis M."/>
            <person name="Topalis P."/>
            <person name="Van Leeuwen T."/>
            <person name="Hall A.B."/>
            <person name="Jiang X."/>
            <person name="Thorpe C."/>
            <person name="Mueller R.L."/>
            <person name="Sun C."/>
            <person name="Waterhouse R.M."/>
            <person name="Yan G."/>
            <person name="Tu Z.J."/>
            <person name="Fang X."/>
            <person name="James A.A."/>
        </authorList>
    </citation>
    <scope>NUCLEOTIDE SEQUENCE [LARGE SCALE GENOMIC DNA]</scope>
    <source>
        <strain evidence="2">Foshan</strain>
    </source>
</reference>
<organism evidence="1 2">
    <name type="scientific">Aedes albopictus</name>
    <name type="common">Asian tiger mosquito</name>
    <name type="synonym">Stegomyia albopicta</name>
    <dbReference type="NCBI Taxonomy" id="7160"/>
    <lineage>
        <taxon>Eukaryota</taxon>
        <taxon>Metazoa</taxon>
        <taxon>Ecdysozoa</taxon>
        <taxon>Arthropoda</taxon>
        <taxon>Hexapoda</taxon>
        <taxon>Insecta</taxon>
        <taxon>Pterygota</taxon>
        <taxon>Neoptera</taxon>
        <taxon>Endopterygota</taxon>
        <taxon>Diptera</taxon>
        <taxon>Nematocera</taxon>
        <taxon>Culicoidea</taxon>
        <taxon>Culicidae</taxon>
        <taxon>Culicinae</taxon>
        <taxon>Aedini</taxon>
        <taxon>Aedes</taxon>
        <taxon>Stegomyia</taxon>
    </lineage>
</organism>
<evidence type="ECO:0000313" key="2">
    <source>
        <dbReference type="Proteomes" id="UP000069940"/>
    </source>
</evidence>
<sequence length="405" mass="46956">MIISSLKKAGWPCMPACKDNYYLATEECLRIAYCTWGDENPCNLLHLDYYPNDKLCNQENGAKRFKVKSTDLPERHCTNTYKVPQLRGEARATALCDASKMMPKAHGNYLIANYGEDNFVMPRDKWPVSQSVLKNLRAEWLNQYRVTSDLIQQLLLMWTAEKQMPSVLKQSHEDFRYFQYLAIGPVKLILLCDDQLIILKKEKERYDANTAMKPPRFAIEMDATSGICAALKGCEDKRRDNYALVRPIQIPGDKTSTKMITSFADYVSTDQSSRSIFFFLNEFKENFIRKFGKNTWPPMNGTIHCNTVKYFEFLIYFFSYLAIVSDFCWAQINAILNLSGLDVVQYLNIMYDYTCKCDEELEKRVDSTIILVFLCITHRSKNFLKDLEKLAEPEEGGMVQDNKPY</sequence>
<dbReference type="EnsemblMetazoa" id="AALFPA23_014737.R21399">
    <property type="protein sequence ID" value="AALFPA23_014737.P21399"/>
    <property type="gene ID" value="AALFPA23_014737"/>
</dbReference>